<keyword evidence="1" id="KW-0472">Membrane</keyword>
<sequence>MPEVLLPAVAHRASAWCAVLHSLLLVVGLWLIASPFALGAAVAGTGITGGVREVLTGSVVVVVSLVGAMAPFDAPWTGPLLCVLGLCLAGVSARVGDGHPGGLPVMGINGFAVGCVVAVLAALAAALLLRGRSAAARPASPPCPAGKSTTSP</sequence>
<evidence type="ECO:0000313" key="3">
    <source>
        <dbReference type="Proteomes" id="UP001225605"/>
    </source>
</evidence>
<gene>
    <name evidence="2" type="ORF">CKY47_23190</name>
</gene>
<dbReference type="EMBL" id="NSDM01000010">
    <property type="protein sequence ID" value="MDQ2586843.1"/>
    <property type="molecule type" value="Genomic_DNA"/>
</dbReference>
<feature type="transmembrane region" description="Helical" evidence="1">
    <location>
        <begin position="108"/>
        <end position="129"/>
    </location>
</feature>
<organism evidence="2 3">
    <name type="scientific">Saccharothrix yanglingensis</name>
    <dbReference type="NCBI Taxonomy" id="659496"/>
    <lineage>
        <taxon>Bacteria</taxon>
        <taxon>Bacillati</taxon>
        <taxon>Actinomycetota</taxon>
        <taxon>Actinomycetes</taxon>
        <taxon>Pseudonocardiales</taxon>
        <taxon>Pseudonocardiaceae</taxon>
        <taxon>Saccharothrix</taxon>
    </lineage>
</organism>
<name>A0ABU0X3Y5_9PSEU</name>
<proteinExistence type="predicted"/>
<keyword evidence="1" id="KW-1133">Transmembrane helix</keyword>
<feature type="transmembrane region" description="Helical" evidence="1">
    <location>
        <begin position="54"/>
        <end position="72"/>
    </location>
</feature>
<evidence type="ECO:0000313" key="2">
    <source>
        <dbReference type="EMBL" id="MDQ2586843.1"/>
    </source>
</evidence>
<comment type="caution">
    <text evidence="2">The sequence shown here is derived from an EMBL/GenBank/DDBJ whole genome shotgun (WGS) entry which is preliminary data.</text>
</comment>
<protein>
    <recommendedName>
        <fullName evidence="4">SPW repeat-containing protein</fullName>
    </recommendedName>
</protein>
<evidence type="ECO:0000256" key="1">
    <source>
        <dbReference type="SAM" id="Phobius"/>
    </source>
</evidence>
<keyword evidence="3" id="KW-1185">Reference proteome</keyword>
<reference evidence="2 3" key="1">
    <citation type="submission" date="2017-06" db="EMBL/GenBank/DDBJ databases">
        <title>Cultured bacterium strain Saccharothrix yanglingensis Hhs.015.</title>
        <authorList>
            <person name="Xia Y."/>
        </authorList>
    </citation>
    <scope>NUCLEOTIDE SEQUENCE [LARGE SCALE GENOMIC DNA]</scope>
    <source>
        <strain evidence="2 3">Hhs.015</strain>
    </source>
</reference>
<evidence type="ECO:0008006" key="4">
    <source>
        <dbReference type="Google" id="ProtNLM"/>
    </source>
</evidence>
<feature type="transmembrane region" description="Helical" evidence="1">
    <location>
        <begin position="20"/>
        <end position="42"/>
    </location>
</feature>
<dbReference type="RefSeq" id="WP_306748171.1">
    <property type="nucleotide sequence ID" value="NZ_NSDM01000010.1"/>
</dbReference>
<dbReference type="Proteomes" id="UP001225605">
    <property type="component" value="Unassembled WGS sequence"/>
</dbReference>
<keyword evidence="1" id="KW-0812">Transmembrane</keyword>
<accession>A0ABU0X3Y5</accession>